<evidence type="ECO:0000256" key="1">
    <source>
        <dbReference type="ARBA" id="ARBA00004123"/>
    </source>
</evidence>
<protein>
    <recommendedName>
        <fullName evidence="13">MIND kinetochore complex component Nnf1</fullName>
    </recommendedName>
</protein>
<evidence type="ECO:0000256" key="8">
    <source>
        <dbReference type="ARBA" id="ARBA00023306"/>
    </source>
</evidence>
<feature type="region of interest" description="Disordered" evidence="10">
    <location>
        <begin position="1"/>
        <end position="23"/>
    </location>
</feature>
<keyword evidence="9" id="KW-0137">Centromere</keyword>
<evidence type="ECO:0008006" key="13">
    <source>
        <dbReference type="Google" id="ProtNLM"/>
    </source>
</evidence>
<dbReference type="PANTHER" id="PTHR15459">
    <property type="entry name" value="POLYAMINE-MODULATED FACTOR 1"/>
    <property type="match status" value="1"/>
</dbReference>
<evidence type="ECO:0000256" key="10">
    <source>
        <dbReference type="SAM" id="MobiDB-lite"/>
    </source>
</evidence>
<dbReference type="GO" id="GO:0051301">
    <property type="term" value="P:cell division"/>
    <property type="evidence" value="ECO:0007669"/>
    <property type="project" value="UniProtKB-KW"/>
</dbReference>
<dbReference type="AlphaFoldDB" id="A0A5M8Q599"/>
<evidence type="ECO:0000313" key="12">
    <source>
        <dbReference type="Proteomes" id="UP000324767"/>
    </source>
</evidence>
<dbReference type="InterPro" id="IPR007128">
    <property type="entry name" value="PMF1/Nnf1"/>
</dbReference>
<evidence type="ECO:0000256" key="3">
    <source>
        <dbReference type="ARBA" id="ARBA00022454"/>
    </source>
</evidence>
<dbReference type="Pfam" id="PF03980">
    <property type="entry name" value="Nnf1"/>
    <property type="match status" value="1"/>
</dbReference>
<dbReference type="OrthoDB" id="18453at2759"/>
<name>A0A5M8Q599_9LECA</name>
<sequence length="190" mass="20490">MPASPPSPHALALPPPTPHPTTPGPRALAFTTLFTSALTHTLHRLSYPAFAACFPTPAHHTPDLLHTLWQQVTQQIASRSQREFAAVCDERGVVARLNELEALVSGGARRGRALGEAAAGRDSAAEAPVPPHRQAPRTVFLAHLAGQLARTQARLVARLEAVRRANEELVARIGAQRGEMEGLVGGWRRW</sequence>
<evidence type="ECO:0000256" key="6">
    <source>
        <dbReference type="ARBA" id="ARBA00022838"/>
    </source>
</evidence>
<dbReference type="EMBL" id="VXIT01000001">
    <property type="protein sequence ID" value="KAA6416171.1"/>
    <property type="molecule type" value="Genomic_DNA"/>
</dbReference>
<proteinExistence type="predicted"/>
<dbReference type="GO" id="GO:0007059">
    <property type="term" value="P:chromosome segregation"/>
    <property type="evidence" value="ECO:0007669"/>
    <property type="project" value="TreeGrafter"/>
</dbReference>
<evidence type="ECO:0000256" key="5">
    <source>
        <dbReference type="ARBA" id="ARBA00022776"/>
    </source>
</evidence>
<dbReference type="PANTHER" id="PTHR15459:SF3">
    <property type="entry name" value="POLYAMINE-MODULATED FACTOR 1"/>
    <property type="match status" value="1"/>
</dbReference>
<gene>
    <name evidence="11" type="ORF">FRX48_00891</name>
</gene>
<dbReference type="GO" id="GO:0005634">
    <property type="term" value="C:nucleus"/>
    <property type="evidence" value="ECO:0007669"/>
    <property type="project" value="UniProtKB-SubCell"/>
</dbReference>
<dbReference type="Proteomes" id="UP000324767">
    <property type="component" value="Unassembled WGS sequence"/>
</dbReference>
<keyword evidence="6" id="KW-0995">Kinetochore</keyword>
<reference evidence="11 12" key="1">
    <citation type="submission" date="2019-09" db="EMBL/GenBank/DDBJ databases">
        <title>The hologenome of the rock-dwelling lichen Lasallia pustulata.</title>
        <authorList>
            <person name="Greshake Tzovaras B."/>
            <person name="Segers F."/>
            <person name="Bicker A."/>
            <person name="Dal Grande F."/>
            <person name="Otte J."/>
            <person name="Hankeln T."/>
            <person name="Schmitt I."/>
            <person name="Ebersberger I."/>
        </authorList>
    </citation>
    <scope>NUCLEOTIDE SEQUENCE [LARGE SCALE GENOMIC DNA]</scope>
    <source>
        <strain evidence="11">A1-1</strain>
    </source>
</reference>
<organism evidence="11 12">
    <name type="scientific">Lasallia pustulata</name>
    <dbReference type="NCBI Taxonomy" id="136370"/>
    <lineage>
        <taxon>Eukaryota</taxon>
        <taxon>Fungi</taxon>
        <taxon>Dikarya</taxon>
        <taxon>Ascomycota</taxon>
        <taxon>Pezizomycotina</taxon>
        <taxon>Lecanoromycetes</taxon>
        <taxon>OSLEUM clade</taxon>
        <taxon>Umbilicariomycetidae</taxon>
        <taxon>Umbilicariales</taxon>
        <taxon>Umbilicariaceae</taxon>
        <taxon>Lasallia</taxon>
    </lineage>
</organism>
<keyword evidence="3" id="KW-0158">Chromosome</keyword>
<evidence type="ECO:0000313" key="11">
    <source>
        <dbReference type="EMBL" id="KAA6416171.1"/>
    </source>
</evidence>
<comment type="caution">
    <text evidence="11">The sequence shown here is derived from an EMBL/GenBank/DDBJ whole genome shotgun (WGS) entry which is preliminary data.</text>
</comment>
<evidence type="ECO:0000256" key="2">
    <source>
        <dbReference type="ARBA" id="ARBA00004629"/>
    </source>
</evidence>
<keyword evidence="7" id="KW-0539">Nucleus</keyword>
<keyword evidence="8" id="KW-0131">Cell cycle</keyword>
<evidence type="ECO:0000256" key="9">
    <source>
        <dbReference type="ARBA" id="ARBA00023328"/>
    </source>
</evidence>
<accession>A0A5M8Q599</accession>
<keyword evidence="5" id="KW-0498">Mitosis</keyword>
<comment type="subcellular location">
    <subcellularLocation>
        <location evidence="2">Chromosome</location>
        <location evidence="2">Centromere</location>
        <location evidence="2">Kinetochore</location>
    </subcellularLocation>
    <subcellularLocation>
        <location evidence="1">Nucleus</location>
    </subcellularLocation>
</comment>
<evidence type="ECO:0000256" key="4">
    <source>
        <dbReference type="ARBA" id="ARBA00022618"/>
    </source>
</evidence>
<keyword evidence="4" id="KW-0132">Cell division</keyword>
<dbReference type="GO" id="GO:0000444">
    <property type="term" value="C:MIS12/MIND type complex"/>
    <property type="evidence" value="ECO:0007669"/>
    <property type="project" value="InterPro"/>
</dbReference>
<evidence type="ECO:0000256" key="7">
    <source>
        <dbReference type="ARBA" id="ARBA00023242"/>
    </source>
</evidence>